<dbReference type="EMBL" id="JBJKFK010000260">
    <property type="protein sequence ID" value="KAL3318306.1"/>
    <property type="molecule type" value="Genomic_DNA"/>
</dbReference>
<name>A0ABD2QIS6_9PLAT</name>
<evidence type="ECO:0000313" key="1">
    <source>
        <dbReference type="EMBL" id="KAL3318306.1"/>
    </source>
</evidence>
<dbReference type="InterPro" id="IPR011989">
    <property type="entry name" value="ARM-like"/>
</dbReference>
<keyword evidence="2" id="KW-1185">Reference proteome</keyword>
<proteinExistence type="predicted"/>
<organism evidence="1 2">
    <name type="scientific">Cichlidogyrus casuarinus</name>
    <dbReference type="NCBI Taxonomy" id="1844966"/>
    <lineage>
        <taxon>Eukaryota</taxon>
        <taxon>Metazoa</taxon>
        <taxon>Spiralia</taxon>
        <taxon>Lophotrochozoa</taxon>
        <taxon>Platyhelminthes</taxon>
        <taxon>Monogenea</taxon>
        <taxon>Monopisthocotylea</taxon>
        <taxon>Dactylogyridea</taxon>
        <taxon>Ancyrocephalidae</taxon>
        <taxon>Cichlidogyrus</taxon>
    </lineage>
</organism>
<dbReference type="Proteomes" id="UP001626550">
    <property type="component" value="Unassembled WGS sequence"/>
</dbReference>
<sequence length="400" mass="45554">MVESAAIEVILRDWDALSPQQISELLKPLSCLNLNEDKFQNWDRDCIFAKFSSLLSTCACREKKILLLKLFTEAVFYPCHLEAVSKSVIVPSLLQIVIMQRDDDPLVKQAFAILDRLAQRREQAMHFSRDVCVQTLYQLPLDRQTSYTFLHGLATFTLNLLLSSKDAVGAHFCALIQPLIQYSLQHVCANLVTLAIKTLRVLCETQKCPEQQMERYFASILRDLDQAPQVACCQFIHSFFKHYNRITTKYNLETVAEKMILNSSDDKCSACGFEILSSLIEQGRHSQVESLMPRGIITATVFLFIHAKSKLVKMNSLILLKRIVPTLVESSNLELFLRHGIYESLHVSLDSSIDPELVVHTLDLIDIIAKRTVNDKSLHQFLLGLRQVDESHPNVSFLCQ</sequence>
<comment type="caution">
    <text evidence="1">The sequence shown here is derived from an EMBL/GenBank/DDBJ whole genome shotgun (WGS) entry which is preliminary data.</text>
</comment>
<dbReference type="Gene3D" id="1.25.10.10">
    <property type="entry name" value="Leucine-rich Repeat Variant"/>
    <property type="match status" value="1"/>
</dbReference>
<evidence type="ECO:0000313" key="2">
    <source>
        <dbReference type="Proteomes" id="UP001626550"/>
    </source>
</evidence>
<reference evidence="1 2" key="1">
    <citation type="submission" date="2024-11" db="EMBL/GenBank/DDBJ databases">
        <title>Adaptive evolution of stress response genes in parasites aligns with host niche diversity.</title>
        <authorList>
            <person name="Hahn C."/>
            <person name="Resl P."/>
        </authorList>
    </citation>
    <scope>NUCLEOTIDE SEQUENCE [LARGE SCALE GENOMIC DNA]</scope>
    <source>
        <strain evidence="1">EGGRZ-B1_66</strain>
        <tissue evidence="1">Body</tissue>
    </source>
</reference>
<dbReference type="AlphaFoldDB" id="A0ABD2QIS6"/>
<gene>
    <name evidence="1" type="ORF">Ciccas_003033</name>
</gene>
<accession>A0ABD2QIS6</accession>
<protein>
    <submittedName>
        <fullName evidence="1">Uncharacterized protein</fullName>
    </submittedName>
</protein>
<dbReference type="SUPFAM" id="SSF48371">
    <property type="entry name" value="ARM repeat"/>
    <property type="match status" value="1"/>
</dbReference>
<dbReference type="InterPro" id="IPR016024">
    <property type="entry name" value="ARM-type_fold"/>
</dbReference>